<dbReference type="Proteomes" id="UP000250079">
    <property type="component" value="Chromosome"/>
</dbReference>
<dbReference type="AlphaFoldDB" id="A0A2Z2NUV7"/>
<sequence>MMGDQPEAVDIYAKAPSMNSNTEAPSITGPLVIYMNDQSGNRDTEEMRRIIQAELESAQRPFMYLGRESAQSLEQALTSALDKAEACSGTLVVSGGDGTINAAIALAVGRQQALAIIPSGTFNFVARSHGIPEDTGEAVKLILCSRPQATRVGMINDRQFMVNASIGSYARLQREREGFKKTLGRTRGVASLAAIVSALHQSSRMRLNITSQSRQTSVDCSTLILCNNRLQLELVGVDSLPGFGKDEMVCAVLAPVGVATQLATIWRGFWGRVSETPELNTFVFNEIKIDIGRRRSKVIDVSVDGEACKLRLPLVVKVSEKPQWLVRPLLEEEVESE</sequence>
<keyword evidence="3" id="KW-1185">Reference proteome</keyword>
<organism evidence="2 3">
    <name type="scientific">Granulosicoccus antarcticus IMCC3135</name>
    <dbReference type="NCBI Taxonomy" id="1192854"/>
    <lineage>
        <taxon>Bacteria</taxon>
        <taxon>Pseudomonadati</taxon>
        <taxon>Pseudomonadota</taxon>
        <taxon>Gammaproteobacteria</taxon>
        <taxon>Chromatiales</taxon>
        <taxon>Granulosicoccaceae</taxon>
        <taxon>Granulosicoccus</taxon>
    </lineage>
</organism>
<dbReference type="GO" id="GO:0016301">
    <property type="term" value="F:kinase activity"/>
    <property type="evidence" value="ECO:0007669"/>
    <property type="project" value="UniProtKB-KW"/>
</dbReference>
<dbReference type="KEGG" id="gai:IMCC3135_21090"/>
<dbReference type="Gene3D" id="3.40.50.10330">
    <property type="entry name" value="Probable inorganic polyphosphate/atp-NAD kinase, domain 1"/>
    <property type="match status" value="1"/>
</dbReference>
<dbReference type="InterPro" id="IPR001206">
    <property type="entry name" value="Diacylglycerol_kinase_cat_dom"/>
</dbReference>
<keyword evidence="2" id="KW-0418">Kinase</keyword>
<dbReference type="EMBL" id="CP018632">
    <property type="protein sequence ID" value="ASJ74295.1"/>
    <property type="molecule type" value="Genomic_DNA"/>
</dbReference>
<accession>A0A2Z2NUV7</accession>
<dbReference type="InterPro" id="IPR016064">
    <property type="entry name" value="NAD/diacylglycerol_kinase_sf"/>
</dbReference>
<dbReference type="SUPFAM" id="SSF111331">
    <property type="entry name" value="NAD kinase/diacylglycerol kinase-like"/>
    <property type="match status" value="1"/>
</dbReference>
<dbReference type="OrthoDB" id="142078at2"/>
<dbReference type="EC" id="2.7.1.-" evidence="2"/>
<proteinExistence type="predicted"/>
<dbReference type="Pfam" id="PF00781">
    <property type="entry name" value="DAGK_cat"/>
    <property type="match status" value="1"/>
</dbReference>
<dbReference type="RefSeq" id="WP_088919346.1">
    <property type="nucleotide sequence ID" value="NZ_CP018632.1"/>
</dbReference>
<keyword evidence="2" id="KW-0808">Transferase</keyword>
<evidence type="ECO:0000313" key="2">
    <source>
        <dbReference type="EMBL" id="ASJ74295.1"/>
    </source>
</evidence>
<name>A0A2Z2NUV7_9GAMM</name>
<evidence type="ECO:0000313" key="3">
    <source>
        <dbReference type="Proteomes" id="UP000250079"/>
    </source>
</evidence>
<gene>
    <name evidence="2" type="primary">yegS</name>
    <name evidence="2" type="ORF">IMCC3135_21090</name>
</gene>
<dbReference type="InterPro" id="IPR017438">
    <property type="entry name" value="ATP-NAD_kinase_N"/>
</dbReference>
<dbReference type="Gene3D" id="2.60.200.40">
    <property type="match status" value="1"/>
</dbReference>
<reference evidence="2 3" key="1">
    <citation type="submission" date="2016-12" db="EMBL/GenBank/DDBJ databases">
        <authorList>
            <person name="Song W.-J."/>
            <person name="Kurnit D.M."/>
        </authorList>
    </citation>
    <scope>NUCLEOTIDE SEQUENCE [LARGE SCALE GENOMIC DNA]</scope>
    <source>
        <strain evidence="2 3">IMCC3135</strain>
    </source>
</reference>
<feature type="domain" description="DAGKc" evidence="1">
    <location>
        <begin position="26"/>
        <end position="159"/>
    </location>
</feature>
<protein>
    <submittedName>
        <fullName evidence="2">Putative lipid kinase YegS</fullName>
        <ecNumber evidence="2">2.7.1.-</ecNumber>
    </submittedName>
</protein>
<dbReference type="PROSITE" id="PS50146">
    <property type="entry name" value="DAGK"/>
    <property type="match status" value="1"/>
</dbReference>
<evidence type="ECO:0000259" key="1">
    <source>
        <dbReference type="PROSITE" id="PS50146"/>
    </source>
</evidence>